<evidence type="ECO:0000259" key="3">
    <source>
        <dbReference type="Pfam" id="PF04205"/>
    </source>
</evidence>
<organism evidence="4 5">
    <name type="scientific">Amnibacterium flavum</name>
    <dbReference type="NCBI Taxonomy" id="2173173"/>
    <lineage>
        <taxon>Bacteria</taxon>
        <taxon>Bacillati</taxon>
        <taxon>Actinomycetota</taxon>
        <taxon>Actinomycetes</taxon>
        <taxon>Micrococcales</taxon>
        <taxon>Microbacteriaceae</taxon>
        <taxon>Amnibacterium</taxon>
    </lineage>
</organism>
<gene>
    <name evidence="4" type="ORF">DDQ50_09060</name>
</gene>
<feature type="compositionally biased region" description="Polar residues" evidence="1">
    <location>
        <begin position="63"/>
        <end position="73"/>
    </location>
</feature>
<sequence length="167" mass="16479">MTTTRPRPLARAGFATIAGLGLLGTLAACTPTQAEAEPTTGTDDSRTSTEATTAPSASAESTDGATGSGSYTDGTYDAEGSYLSPGGNESISVSITLEGDVVTAVTVTPEATSGNAVQYQKAFASGIAAEVVGKNIDDLSVDKVSGSSLTSGGFNEAVKTIKADAGS</sequence>
<dbReference type="InterPro" id="IPR007329">
    <property type="entry name" value="FMN-bd"/>
</dbReference>
<dbReference type="Proteomes" id="UP000244893">
    <property type="component" value="Unassembled WGS sequence"/>
</dbReference>
<keyword evidence="5" id="KW-1185">Reference proteome</keyword>
<comment type="caution">
    <text evidence="4">The sequence shown here is derived from an EMBL/GenBank/DDBJ whole genome shotgun (WGS) entry which is preliminary data.</text>
</comment>
<evidence type="ECO:0000313" key="5">
    <source>
        <dbReference type="Proteomes" id="UP000244893"/>
    </source>
</evidence>
<dbReference type="Gene3D" id="3.90.1010.20">
    <property type="match status" value="1"/>
</dbReference>
<dbReference type="GO" id="GO:0016020">
    <property type="term" value="C:membrane"/>
    <property type="evidence" value="ECO:0007669"/>
    <property type="project" value="InterPro"/>
</dbReference>
<dbReference type="AlphaFoldDB" id="A0A2V1HQK4"/>
<feature type="region of interest" description="Disordered" evidence="1">
    <location>
        <begin position="31"/>
        <end position="89"/>
    </location>
</feature>
<dbReference type="EMBL" id="QEOP01000002">
    <property type="protein sequence ID" value="PVZ93912.1"/>
    <property type="molecule type" value="Genomic_DNA"/>
</dbReference>
<feature type="compositionally biased region" description="Low complexity" evidence="1">
    <location>
        <begin position="48"/>
        <end position="62"/>
    </location>
</feature>
<keyword evidence="2" id="KW-0732">Signal</keyword>
<protein>
    <recommendedName>
        <fullName evidence="3">FMN-binding domain-containing protein</fullName>
    </recommendedName>
</protein>
<dbReference type="PROSITE" id="PS51257">
    <property type="entry name" value="PROKAR_LIPOPROTEIN"/>
    <property type="match status" value="1"/>
</dbReference>
<reference evidence="4 5" key="1">
    <citation type="submission" date="2018-05" db="EMBL/GenBank/DDBJ databases">
        <title>Amnibacterium sp. M8JJ-5, whole genome shotgun sequence.</title>
        <authorList>
            <person name="Tuo L."/>
        </authorList>
    </citation>
    <scope>NUCLEOTIDE SEQUENCE [LARGE SCALE GENOMIC DNA]</scope>
    <source>
        <strain evidence="4 5">M8JJ-5</strain>
    </source>
</reference>
<dbReference type="Pfam" id="PF04205">
    <property type="entry name" value="FMN_bind"/>
    <property type="match status" value="1"/>
</dbReference>
<dbReference type="RefSeq" id="WP_116756426.1">
    <property type="nucleotide sequence ID" value="NZ_JBHUEX010000001.1"/>
</dbReference>
<evidence type="ECO:0000313" key="4">
    <source>
        <dbReference type="EMBL" id="PVZ93912.1"/>
    </source>
</evidence>
<evidence type="ECO:0000256" key="1">
    <source>
        <dbReference type="SAM" id="MobiDB-lite"/>
    </source>
</evidence>
<dbReference type="OrthoDB" id="4232596at2"/>
<proteinExistence type="predicted"/>
<dbReference type="GO" id="GO:0010181">
    <property type="term" value="F:FMN binding"/>
    <property type="evidence" value="ECO:0007669"/>
    <property type="project" value="InterPro"/>
</dbReference>
<name>A0A2V1HQK4_9MICO</name>
<accession>A0A2V1HQK4</accession>
<evidence type="ECO:0000256" key="2">
    <source>
        <dbReference type="SAM" id="SignalP"/>
    </source>
</evidence>
<feature type="domain" description="FMN-binding" evidence="3">
    <location>
        <begin position="88"/>
        <end position="160"/>
    </location>
</feature>
<feature type="signal peptide" evidence="2">
    <location>
        <begin position="1"/>
        <end position="36"/>
    </location>
</feature>
<feature type="chain" id="PRO_5015941181" description="FMN-binding domain-containing protein" evidence="2">
    <location>
        <begin position="37"/>
        <end position="167"/>
    </location>
</feature>